<accession>A0A8H4K8V8</accession>
<keyword evidence="9" id="KW-1185">Reference proteome</keyword>
<dbReference type="GO" id="GO:0016020">
    <property type="term" value="C:membrane"/>
    <property type="evidence" value="ECO:0007669"/>
    <property type="project" value="UniProtKB-SubCell"/>
</dbReference>
<evidence type="ECO:0000313" key="8">
    <source>
        <dbReference type="EMBL" id="KAF4445850.1"/>
    </source>
</evidence>
<dbReference type="Proteomes" id="UP000605986">
    <property type="component" value="Unassembled WGS sequence"/>
</dbReference>
<gene>
    <name evidence="8" type="ORF">F53441_10496</name>
</gene>
<keyword evidence="2 7" id="KW-0812">Transmembrane</keyword>
<dbReference type="PANTHER" id="PTHR35042">
    <property type="entry name" value="ANTHRONE OXYGENASE ENCC"/>
    <property type="match status" value="1"/>
</dbReference>
<dbReference type="AlphaFoldDB" id="A0A8H4K8V8"/>
<dbReference type="Pfam" id="PF08592">
    <property type="entry name" value="Anthrone_oxy"/>
    <property type="match status" value="1"/>
</dbReference>
<feature type="transmembrane region" description="Helical" evidence="7">
    <location>
        <begin position="44"/>
        <end position="68"/>
    </location>
</feature>
<evidence type="ECO:0000256" key="5">
    <source>
        <dbReference type="ARBA" id="ARBA00034313"/>
    </source>
</evidence>
<evidence type="ECO:0000256" key="4">
    <source>
        <dbReference type="ARBA" id="ARBA00023136"/>
    </source>
</evidence>
<protein>
    <submittedName>
        <fullName evidence="8">Uncharacterized protein</fullName>
    </submittedName>
</protein>
<dbReference type="EMBL" id="JAADJG010000498">
    <property type="protein sequence ID" value="KAF4445850.1"/>
    <property type="molecule type" value="Genomic_DNA"/>
</dbReference>
<dbReference type="PANTHER" id="PTHR35042:SF1">
    <property type="entry name" value="DUF1772-DOMAIN-CONTAINING PROTEIN"/>
    <property type="match status" value="1"/>
</dbReference>
<feature type="transmembrane region" description="Helical" evidence="7">
    <location>
        <begin position="89"/>
        <end position="108"/>
    </location>
</feature>
<keyword evidence="3 7" id="KW-1133">Transmembrane helix</keyword>
<dbReference type="InterPro" id="IPR013901">
    <property type="entry name" value="Anthrone_oxy"/>
</dbReference>
<proteinExistence type="inferred from homology"/>
<evidence type="ECO:0000313" key="9">
    <source>
        <dbReference type="Proteomes" id="UP000605986"/>
    </source>
</evidence>
<evidence type="ECO:0000256" key="3">
    <source>
        <dbReference type="ARBA" id="ARBA00022989"/>
    </source>
</evidence>
<feature type="region of interest" description="Disordered" evidence="6">
    <location>
        <begin position="150"/>
        <end position="174"/>
    </location>
</feature>
<evidence type="ECO:0000256" key="7">
    <source>
        <dbReference type="SAM" id="Phobius"/>
    </source>
</evidence>
<comment type="similarity">
    <text evidence="5">Belongs to the anthrone oxygenase family.</text>
</comment>
<organism evidence="8 9">
    <name type="scientific">Fusarium austroafricanum</name>
    <dbReference type="NCBI Taxonomy" id="2364996"/>
    <lineage>
        <taxon>Eukaryota</taxon>
        <taxon>Fungi</taxon>
        <taxon>Dikarya</taxon>
        <taxon>Ascomycota</taxon>
        <taxon>Pezizomycotina</taxon>
        <taxon>Sordariomycetes</taxon>
        <taxon>Hypocreomycetidae</taxon>
        <taxon>Hypocreales</taxon>
        <taxon>Nectriaceae</taxon>
        <taxon>Fusarium</taxon>
        <taxon>Fusarium concolor species complex</taxon>
    </lineage>
</organism>
<evidence type="ECO:0000256" key="1">
    <source>
        <dbReference type="ARBA" id="ARBA00004141"/>
    </source>
</evidence>
<comment type="subcellular location">
    <subcellularLocation>
        <location evidence="1">Membrane</location>
        <topology evidence="1">Multi-pass membrane protein</topology>
    </subcellularLocation>
</comment>
<feature type="compositionally biased region" description="Basic and acidic residues" evidence="6">
    <location>
        <begin position="164"/>
        <end position="174"/>
    </location>
</feature>
<keyword evidence="4 7" id="KW-0472">Membrane</keyword>
<evidence type="ECO:0000256" key="6">
    <source>
        <dbReference type="SAM" id="MobiDB-lite"/>
    </source>
</evidence>
<reference evidence="8" key="1">
    <citation type="submission" date="2020-01" db="EMBL/GenBank/DDBJ databases">
        <title>Identification and distribution of gene clusters putatively required for synthesis of sphingolipid metabolism inhibitors in phylogenetically diverse species of the filamentous fungus Fusarium.</title>
        <authorList>
            <person name="Kim H.-S."/>
            <person name="Busman M."/>
            <person name="Brown D.W."/>
            <person name="Divon H."/>
            <person name="Uhlig S."/>
            <person name="Proctor R.H."/>
        </authorList>
    </citation>
    <scope>NUCLEOTIDE SEQUENCE</scope>
    <source>
        <strain evidence="8">NRRL 53441</strain>
    </source>
</reference>
<comment type="caution">
    <text evidence="8">The sequence shown here is derived from an EMBL/GenBank/DDBJ whole genome shotgun (WGS) entry which is preliminary data.</text>
</comment>
<sequence length="208" mass="22646">MSHVQVFSITTALLGSGSIATLTIFDVPELQSQPDSRSLSSIRWLFSIGSRIFPSTSLLSAIGFIYCASTSNSQSPLWFLANNTSKSNTFLAAAALVFSIAPFTKIMIPTNFALIEMNKILGGSRSEKASQHQGDSLSDRSAWESVKGTGEGFEFTDRSGPQQRTERESTTEEDEIVRQLLERSRWLNLVRAMFVGAGEVIGPNAALT</sequence>
<name>A0A8H4K8V8_9HYPO</name>
<dbReference type="OrthoDB" id="5954308at2759"/>
<evidence type="ECO:0000256" key="2">
    <source>
        <dbReference type="ARBA" id="ARBA00022692"/>
    </source>
</evidence>